<keyword evidence="2" id="KW-1185">Reference proteome</keyword>
<dbReference type="HOGENOM" id="CLU_2717748_0_0_6"/>
<reference evidence="1 2" key="1">
    <citation type="journal article" date="2012" name="J. Bacteriol.">
        <title>Complete genome sequences of Methylophaga sp. strain JAM1 and Methylophaga sp. strain JAM7.</title>
        <authorList>
            <person name="Villeneuve C."/>
            <person name="Martineau C."/>
            <person name="Mauffrey F."/>
            <person name="Villemur R."/>
        </authorList>
    </citation>
    <scope>NUCLEOTIDE SEQUENCE [LARGE SCALE GENOMIC DNA]</scope>
    <source>
        <strain evidence="1 2">JAM7</strain>
    </source>
</reference>
<dbReference type="OrthoDB" id="5609390at2"/>
<protein>
    <submittedName>
        <fullName evidence="1">Uncharacterized protein</fullName>
    </submittedName>
</protein>
<sequence>MAATNSCRPETIFSSPGCEVQYCADCQMVHLNMGALTLRMSEQQFANYAIDISKAMFSLRQREVATTHQPAQYVM</sequence>
<organism evidence="1 2">
    <name type="scientific">Methylophaga frappieri (strain ATCC BAA-2434 / DSM 25690 / JAM7)</name>
    <dbReference type="NCBI Taxonomy" id="754477"/>
    <lineage>
        <taxon>Bacteria</taxon>
        <taxon>Pseudomonadati</taxon>
        <taxon>Pseudomonadota</taxon>
        <taxon>Gammaproteobacteria</taxon>
        <taxon>Thiotrichales</taxon>
        <taxon>Piscirickettsiaceae</taxon>
        <taxon>Methylophaga</taxon>
    </lineage>
</organism>
<dbReference type="KEGG" id="mec:Q7C_1597"/>
<gene>
    <name evidence="1" type="ordered locus">Q7C_1597</name>
</gene>
<evidence type="ECO:0000313" key="1">
    <source>
        <dbReference type="EMBL" id="AFJ02746.1"/>
    </source>
</evidence>
<proteinExistence type="predicted"/>
<dbReference type="PATRIC" id="fig|754477.3.peg.1575"/>
<dbReference type="RefSeq" id="WP_014704166.1">
    <property type="nucleotide sequence ID" value="NC_017856.1"/>
</dbReference>
<accession>I1YIK3</accession>
<name>I1YIK3_METFJ</name>
<evidence type="ECO:0000313" key="2">
    <source>
        <dbReference type="Proteomes" id="UP000009145"/>
    </source>
</evidence>
<dbReference type="AlphaFoldDB" id="I1YIK3"/>
<dbReference type="STRING" id="754477.Q7C_1597"/>
<dbReference type="EMBL" id="CP003380">
    <property type="protein sequence ID" value="AFJ02746.1"/>
    <property type="molecule type" value="Genomic_DNA"/>
</dbReference>
<dbReference type="Proteomes" id="UP000009145">
    <property type="component" value="Chromosome"/>
</dbReference>